<dbReference type="AlphaFoldDB" id="A0A2T5G5E2"/>
<dbReference type="InterPro" id="IPR045965">
    <property type="entry name" value="DUF6385"/>
</dbReference>
<gene>
    <name evidence="2" type="ORF">BLITH_1460</name>
</gene>
<name>A0A2T5G5E2_9BACL</name>
<sequence length="224" mass="22940">MPNYSVFNLQPEELKILVYGAHSTGPKPLLVDDTGQLHVASVTVTAETIEAILGGTLDAVLGTTVSAGTLDAVLGTTVSAGTLDAVLGTTVSAGTLDAVLGTTVSAGTLDAVGQILYKSFFEQSFLNVVTGDTLTPLPAITTGVLGLSSFFIYNAGTNGALAQVQISADGVNWFPDVVPTAPIIGGTVSVLVPTRFLKYTRIAYQSAVAGLPTTLDIYFNAQGT</sequence>
<dbReference type="Pfam" id="PF19912">
    <property type="entry name" value="DUF6385"/>
    <property type="match status" value="1"/>
</dbReference>
<feature type="domain" description="DUF6385" evidence="1">
    <location>
        <begin position="147"/>
        <end position="222"/>
    </location>
</feature>
<evidence type="ECO:0000313" key="2">
    <source>
        <dbReference type="EMBL" id="PTQ51383.1"/>
    </source>
</evidence>
<dbReference type="EMBL" id="PEBW01000005">
    <property type="protein sequence ID" value="PTQ51383.1"/>
    <property type="molecule type" value="Genomic_DNA"/>
</dbReference>
<reference evidence="2 3" key="1">
    <citation type="submission" date="2017-08" db="EMBL/GenBank/DDBJ databases">
        <title>Burning lignite coal seam in the remote Altai Mountains harbors a hydrogen-driven thermophilic microbial community.</title>
        <authorList>
            <person name="Kadnikov V.V."/>
            <person name="Mardanov A.V."/>
            <person name="Ivasenko D."/>
            <person name="Beletsky A.V."/>
            <person name="Karnachuk O.V."/>
            <person name="Ravin N.V."/>
        </authorList>
    </citation>
    <scope>NUCLEOTIDE SEQUENCE [LARGE SCALE GENOMIC DNA]</scope>
    <source>
        <strain evidence="2">AL31</strain>
    </source>
</reference>
<protein>
    <recommendedName>
        <fullName evidence="1">DUF6385 domain-containing protein</fullName>
    </recommendedName>
</protein>
<organism evidence="2 3">
    <name type="scientific">Brockia lithotrophica</name>
    <dbReference type="NCBI Taxonomy" id="933949"/>
    <lineage>
        <taxon>Bacteria</taxon>
        <taxon>Bacillati</taxon>
        <taxon>Bacillota</taxon>
        <taxon>Bacilli</taxon>
        <taxon>Bacillales</taxon>
        <taxon>Bacillales Family X. Incertae Sedis</taxon>
        <taxon>Brockia</taxon>
    </lineage>
</organism>
<evidence type="ECO:0000313" key="3">
    <source>
        <dbReference type="Proteomes" id="UP000244016"/>
    </source>
</evidence>
<accession>A0A2T5G5E2</accession>
<comment type="caution">
    <text evidence="2">The sequence shown here is derived from an EMBL/GenBank/DDBJ whole genome shotgun (WGS) entry which is preliminary data.</text>
</comment>
<evidence type="ECO:0000259" key="1">
    <source>
        <dbReference type="Pfam" id="PF19912"/>
    </source>
</evidence>
<dbReference type="Proteomes" id="UP000244016">
    <property type="component" value="Unassembled WGS sequence"/>
</dbReference>
<proteinExistence type="predicted"/>